<evidence type="ECO:0000313" key="4">
    <source>
        <dbReference type="EMBL" id="TGN18173.1"/>
    </source>
</evidence>
<dbReference type="InterPro" id="IPR052169">
    <property type="entry name" value="CW_Biosynth-Accessory"/>
</dbReference>
<feature type="domain" description="Capsule synthesis protein CapA" evidence="3">
    <location>
        <begin position="59"/>
        <end position="297"/>
    </location>
</feature>
<keyword evidence="5" id="KW-1185">Reference proteome</keyword>
<proteinExistence type="inferred from homology"/>
<evidence type="ECO:0000256" key="2">
    <source>
        <dbReference type="SAM" id="SignalP"/>
    </source>
</evidence>
<reference evidence="4" key="1">
    <citation type="journal article" date="2019" name="PLoS Negl. Trop. Dis.">
        <title>Revisiting the worldwide diversity of Leptospira species in the environment.</title>
        <authorList>
            <person name="Vincent A.T."/>
            <person name="Schiettekatte O."/>
            <person name="Bourhy P."/>
            <person name="Veyrier F.J."/>
            <person name="Picardeau M."/>
        </authorList>
    </citation>
    <scope>NUCLEOTIDE SEQUENCE [LARGE SCALE GENOMIC DNA]</scope>
    <source>
        <strain evidence="4">201300427</strain>
    </source>
</reference>
<dbReference type="Gene3D" id="3.60.21.10">
    <property type="match status" value="1"/>
</dbReference>
<sequence length="385" mass="43252">MPALRKSLFFFSLVFLCFTGVPAQEETEDFETILLPPVEDYYRFKTDTGSGYKITGTTKVWVGGDVMFNWGVRDAMRAPDPLLAFRSFSSWLSGMDYRFLNLETPVLKKAPSADKMKSYVFYGEKDDLNLLKDMKIDGVSLANNHTMDFGETGLFETLSLLDEYKIPYSGAGKNEAESLKPLSFTTHGKEFRIFSFSDTGETRLFSGPRSPGAAYFRVSTAERLIKKSKQNHVNLLSLHWGVEYSPEPTDVQRKTAKYLVQAGYQAIIGHHPHIPQGIEVFPKGVVIYSLGNFFFGSKNQYLKHNISAILHFKNGTLVCVEVVPVFGKHQTVQGGLYFSPLGPKEAEEFLKEYSVLCKNLGTDLEISGGRGYVFLDKELKAKLNP</sequence>
<dbReference type="PANTHER" id="PTHR33393:SF13">
    <property type="entry name" value="PGA BIOSYNTHESIS PROTEIN CAPA"/>
    <property type="match status" value="1"/>
</dbReference>
<gene>
    <name evidence="4" type="ORF">EHS15_12210</name>
</gene>
<feature type="signal peptide" evidence="2">
    <location>
        <begin position="1"/>
        <end position="23"/>
    </location>
</feature>
<comment type="caution">
    <text evidence="4">The sequence shown here is derived from an EMBL/GenBank/DDBJ whole genome shotgun (WGS) entry which is preliminary data.</text>
</comment>
<dbReference type="Pfam" id="PF09587">
    <property type="entry name" value="PGA_cap"/>
    <property type="match status" value="1"/>
</dbReference>
<name>A0A4R9LVA8_9LEPT</name>
<feature type="chain" id="PRO_5020537654" evidence="2">
    <location>
        <begin position="24"/>
        <end position="385"/>
    </location>
</feature>
<dbReference type="EMBL" id="RQHW01000047">
    <property type="protein sequence ID" value="TGN18173.1"/>
    <property type="molecule type" value="Genomic_DNA"/>
</dbReference>
<accession>A0A4R9LVA8</accession>
<dbReference type="InterPro" id="IPR019079">
    <property type="entry name" value="Capsule_synth_CapA"/>
</dbReference>
<comment type="similarity">
    <text evidence="1">Belongs to the CapA family.</text>
</comment>
<dbReference type="SUPFAM" id="SSF56300">
    <property type="entry name" value="Metallo-dependent phosphatases"/>
    <property type="match status" value="1"/>
</dbReference>
<keyword evidence="2" id="KW-0732">Signal</keyword>
<dbReference type="PANTHER" id="PTHR33393">
    <property type="entry name" value="POLYGLUTAMINE SYNTHESIS ACCESSORY PROTEIN RV0574C-RELATED"/>
    <property type="match status" value="1"/>
</dbReference>
<evidence type="ECO:0000313" key="5">
    <source>
        <dbReference type="Proteomes" id="UP000298058"/>
    </source>
</evidence>
<dbReference type="RefSeq" id="WP_135760860.1">
    <property type="nucleotide sequence ID" value="NZ_RQHW01000047.1"/>
</dbReference>
<protein>
    <submittedName>
        <fullName evidence="4">CapA family protein</fullName>
    </submittedName>
</protein>
<evidence type="ECO:0000259" key="3">
    <source>
        <dbReference type="SMART" id="SM00854"/>
    </source>
</evidence>
<organism evidence="4 5">
    <name type="scientific">Leptospira idonii</name>
    <dbReference type="NCBI Taxonomy" id="1193500"/>
    <lineage>
        <taxon>Bacteria</taxon>
        <taxon>Pseudomonadati</taxon>
        <taxon>Spirochaetota</taxon>
        <taxon>Spirochaetia</taxon>
        <taxon>Leptospirales</taxon>
        <taxon>Leptospiraceae</taxon>
        <taxon>Leptospira</taxon>
    </lineage>
</organism>
<dbReference type="AlphaFoldDB" id="A0A4R9LVA8"/>
<dbReference type="Proteomes" id="UP000298058">
    <property type="component" value="Unassembled WGS sequence"/>
</dbReference>
<dbReference type="OrthoDB" id="9810906at2"/>
<evidence type="ECO:0000256" key="1">
    <source>
        <dbReference type="ARBA" id="ARBA00005662"/>
    </source>
</evidence>
<dbReference type="CDD" id="cd07381">
    <property type="entry name" value="MPP_CapA"/>
    <property type="match status" value="1"/>
</dbReference>
<dbReference type="SMART" id="SM00854">
    <property type="entry name" value="PGA_cap"/>
    <property type="match status" value="1"/>
</dbReference>
<dbReference type="InterPro" id="IPR029052">
    <property type="entry name" value="Metallo-depent_PP-like"/>
</dbReference>